<dbReference type="OrthoDB" id="8450665at2"/>
<reference evidence="1 2" key="1">
    <citation type="submission" date="2016-10" db="EMBL/GenBank/DDBJ databases">
        <authorList>
            <person name="de Groot N.N."/>
        </authorList>
    </citation>
    <scope>NUCLEOTIDE SEQUENCE [LARGE SCALE GENOMIC DNA]</scope>
    <source>
        <strain evidence="1 2">CGMCC 4.5506</strain>
    </source>
</reference>
<dbReference type="InterPro" id="IPR011990">
    <property type="entry name" value="TPR-like_helical_dom_sf"/>
</dbReference>
<organism evidence="1 2">
    <name type="scientific">Prauserella marina</name>
    <dbReference type="NCBI Taxonomy" id="530584"/>
    <lineage>
        <taxon>Bacteria</taxon>
        <taxon>Bacillati</taxon>
        <taxon>Actinomycetota</taxon>
        <taxon>Actinomycetes</taxon>
        <taxon>Pseudonocardiales</taxon>
        <taxon>Pseudonocardiaceae</taxon>
        <taxon>Prauserella</taxon>
    </lineage>
</organism>
<dbReference type="EMBL" id="FMZE01000001">
    <property type="protein sequence ID" value="SDC05129.1"/>
    <property type="molecule type" value="Genomic_DNA"/>
</dbReference>
<dbReference type="Gene3D" id="1.25.40.10">
    <property type="entry name" value="Tetratricopeptide repeat domain"/>
    <property type="match status" value="1"/>
</dbReference>
<dbReference type="Proteomes" id="UP000199494">
    <property type="component" value="Unassembled WGS sequence"/>
</dbReference>
<evidence type="ECO:0000313" key="2">
    <source>
        <dbReference type="Proteomes" id="UP000199494"/>
    </source>
</evidence>
<name>A0A222VN14_9PSEU</name>
<dbReference type="AlphaFoldDB" id="A0A222VN14"/>
<dbReference type="KEGG" id="pmad:BAY61_09345"/>
<gene>
    <name evidence="1" type="ORF">SAMN05421630_101232</name>
</gene>
<proteinExistence type="predicted"/>
<sequence length="221" mass="24408">MDTTSTTVRLCAEGMRAEAEADPARAKELFEQAWADARDDYESCVAAHYLARHQPTTKDTLDWNERCLALAERLTAGGDAAAGAVAGFYPSLHANLARDHRDLGNTEEALAHYRKAAARMEILPEGAYRDWLTFSVAEGLRCLGAPEATRNERVGELVEAWCDRRELRALCLVLPSYYGVLGAGDDRERLATAVRMLHAERRLPRHEQAILGDVLATLTAT</sequence>
<protein>
    <submittedName>
        <fullName evidence="1">Uncharacterized protein</fullName>
    </submittedName>
</protein>
<evidence type="ECO:0000313" key="1">
    <source>
        <dbReference type="EMBL" id="SDC05129.1"/>
    </source>
</evidence>
<dbReference type="STRING" id="530584.SAMN05421630_101232"/>
<accession>A0A222VN14</accession>
<dbReference type="RefSeq" id="WP_091795164.1">
    <property type="nucleotide sequence ID" value="NZ_CP016353.1"/>
</dbReference>
<dbReference type="SUPFAM" id="SSF48452">
    <property type="entry name" value="TPR-like"/>
    <property type="match status" value="1"/>
</dbReference>
<keyword evidence="2" id="KW-1185">Reference proteome</keyword>